<sequence>MKNYLAEFLGTYVLVTVGTGTIVLTNADPLTVSLAFGLTFVVCAYTFGTYSGGHFNPAITLGMAIDHQLSWQKTLWYIVAQLGAGIGAAATVRAAVVTTGGAANFIGQTTTKVDDVSLVVIEAVLTTMLVLVYLMTKHQHQKFGGLINGFALTVLYTVGYNLTGPGLNSARSLGPALFAGGASLDQLWLYVLGPVIGAVVGALLMLIFKHESPTEATKG</sequence>
<proteinExistence type="inferred from homology"/>
<dbReference type="GO" id="GO:0005886">
    <property type="term" value="C:plasma membrane"/>
    <property type="evidence" value="ECO:0007669"/>
    <property type="project" value="UniProtKB-SubCell"/>
</dbReference>
<evidence type="ECO:0008006" key="12">
    <source>
        <dbReference type="Google" id="ProtNLM"/>
    </source>
</evidence>
<evidence type="ECO:0000256" key="8">
    <source>
        <dbReference type="RuleBase" id="RU000477"/>
    </source>
</evidence>
<dbReference type="InterPro" id="IPR023271">
    <property type="entry name" value="Aquaporin-like"/>
</dbReference>
<feature type="transmembrane region" description="Helical" evidence="9">
    <location>
        <begin position="187"/>
        <end position="208"/>
    </location>
</feature>
<protein>
    <recommendedName>
        <fullName evidence="12">Aquaporin</fullName>
    </recommendedName>
</protein>
<evidence type="ECO:0000256" key="6">
    <source>
        <dbReference type="ARBA" id="ARBA00022989"/>
    </source>
</evidence>
<dbReference type="Gene3D" id="1.20.1080.10">
    <property type="entry name" value="Glycerol uptake facilitator protein"/>
    <property type="match status" value="1"/>
</dbReference>
<feature type="transmembrane region" description="Helical" evidence="9">
    <location>
        <begin position="116"/>
        <end position="134"/>
    </location>
</feature>
<gene>
    <name evidence="10" type="ORF">AYR63_07200</name>
</gene>
<feature type="transmembrane region" description="Helical" evidence="9">
    <location>
        <begin position="30"/>
        <end position="53"/>
    </location>
</feature>
<organism evidence="10 11">
    <name type="scientific">Secundilactobacillus paracollinoides</name>
    <dbReference type="NCBI Taxonomy" id="240427"/>
    <lineage>
        <taxon>Bacteria</taxon>
        <taxon>Bacillati</taxon>
        <taxon>Bacillota</taxon>
        <taxon>Bacilli</taxon>
        <taxon>Lactobacillales</taxon>
        <taxon>Lactobacillaceae</taxon>
        <taxon>Secundilactobacillus</taxon>
    </lineage>
</organism>
<comment type="subcellular location">
    <subcellularLocation>
        <location evidence="1">Cell membrane</location>
        <topology evidence="1">Multi-pass membrane protein</topology>
    </subcellularLocation>
</comment>
<name>A0A1B2IY19_9LACO</name>
<dbReference type="PRINTS" id="PR00783">
    <property type="entry name" value="MINTRINSICP"/>
</dbReference>
<comment type="similarity">
    <text evidence="2 8">Belongs to the MIP/aquaporin (TC 1.A.8) family.</text>
</comment>
<keyword evidence="11" id="KW-1185">Reference proteome</keyword>
<dbReference type="STRING" id="240427.AYR62_11005"/>
<dbReference type="PROSITE" id="PS00221">
    <property type="entry name" value="MIP"/>
    <property type="match status" value="1"/>
</dbReference>
<dbReference type="Pfam" id="PF00230">
    <property type="entry name" value="MIP"/>
    <property type="match status" value="1"/>
</dbReference>
<dbReference type="PANTHER" id="PTHR19139">
    <property type="entry name" value="AQUAPORIN TRANSPORTER"/>
    <property type="match status" value="1"/>
</dbReference>
<evidence type="ECO:0000256" key="3">
    <source>
        <dbReference type="ARBA" id="ARBA00022448"/>
    </source>
</evidence>
<dbReference type="AlphaFoldDB" id="A0A1B2IY19"/>
<evidence type="ECO:0000313" key="10">
    <source>
        <dbReference type="EMBL" id="ANZ66937.1"/>
    </source>
</evidence>
<dbReference type="SUPFAM" id="SSF81338">
    <property type="entry name" value="Aquaporin-like"/>
    <property type="match status" value="1"/>
</dbReference>
<dbReference type="InterPro" id="IPR022357">
    <property type="entry name" value="MIP_CS"/>
</dbReference>
<evidence type="ECO:0000313" key="11">
    <source>
        <dbReference type="Proteomes" id="UP000093267"/>
    </source>
</evidence>
<evidence type="ECO:0000256" key="9">
    <source>
        <dbReference type="SAM" id="Phobius"/>
    </source>
</evidence>
<evidence type="ECO:0000256" key="1">
    <source>
        <dbReference type="ARBA" id="ARBA00004651"/>
    </source>
</evidence>
<keyword evidence="6 9" id="KW-1133">Transmembrane helix</keyword>
<keyword evidence="7 9" id="KW-0472">Membrane</keyword>
<evidence type="ECO:0000256" key="4">
    <source>
        <dbReference type="ARBA" id="ARBA00022475"/>
    </source>
</evidence>
<dbReference type="EMBL" id="CP014924">
    <property type="protein sequence ID" value="ANZ66937.1"/>
    <property type="molecule type" value="Genomic_DNA"/>
</dbReference>
<dbReference type="InterPro" id="IPR000425">
    <property type="entry name" value="MIP"/>
</dbReference>
<evidence type="ECO:0000256" key="2">
    <source>
        <dbReference type="ARBA" id="ARBA00006175"/>
    </source>
</evidence>
<feature type="transmembrane region" description="Helical" evidence="9">
    <location>
        <begin position="74"/>
        <end position="96"/>
    </location>
</feature>
<dbReference type="InterPro" id="IPR034294">
    <property type="entry name" value="Aquaporin_transptr"/>
</dbReference>
<dbReference type="GO" id="GO:0015250">
    <property type="term" value="F:water channel activity"/>
    <property type="evidence" value="ECO:0007669"/>
    <property type="project" value="TreeGrafter"/>
</dbReference>
<accession>A0A1B2IY19</accession>
<dbReference type="PANTHER" id="PTHR19139:SF199">
    <property type="entry name" value="MIP17260P"/>
    <property type="match status" value="1"/>
</dbReference>
<feature type="transmembrane region" description="Helical" evidence="9">
    <location>
        <begin position="5"/>
        <end position="24"/>
    </location>
</feature>
<keyword evidence="3 8" id="KW-0813">Transport</keyword>
<reference evidence="10 11" key="1">
    <citation type="submission" date="2016-03" db="EMBL/GenBank/DDBJ databases">
        <title>Pediococcus and Lactobacillus from brewery environment - whole genome sequencing and assembly.</title>
        <authorList>
            <person name="Behr J."/>
            <person name="Geissler A.J."/>
            <person name="Vogel R.F."/>
        </authorList>
    </citation>
    <scope>NUCLEOTIDE SEQUENCE [LARGE SCALE GENOMIC DNA]</scope>
    <source>
        <strain evidence="10 11">TMW 1.1995</strain>
    </source>
</reference>
<dbReference type="Proteomes" id="UP000093267">
    <property type="component" value="Chromosome"/>
</dbReference>
<keyword evidence="5 8" id="KW-0812">Transmembrane</keyword>
<keyword evidence="4" id="KW-1003">Cell membrane</keyword>
<evidence type="ECO:0000256" key="7">
    <source>
        <dbReference type="ARBA" id="ARBA00023136"/>
    </source>
</evidence>
<evidence type="ECO:0000256" key="5">
    <source>
        <dbReference type="ARBA" id="ARBA00022692"/>
    </source>
</evidence>
<feature type="transmembrane region" description="Helical" evidence="9">
    <location>
        <begin position="146"/>
        <end position="167"/>
    </location>
</feature>
<dbReference type="RefSeq" id="WP_065937594.1">
    <property type="nucleotide sequence ID" value="NZ_CP014924.1"/>
</dbReference>